<dbReference type="Proteomes" id="UP000198122">
    <property type="component" value="Unassembled WGS sequence"/>
</dbReference>
<protein>
    <recommendedName>
        <fullName evidence="1">4Fe-4S Wbl-type domain-containing protein</fullName>
    </recommendedName>
</protein>
<sequence length="89" mass="9362">MSPAEAHAALAVALARAAARGEHVPCRGRDGLLWVSDSAEDRALAAELCTGCPALVECDAVGQHETWNVWAGVDREAAAAARRAARRKE</sequence>
<proteinExistence type="predicted"/>
<evidence type="ECO:0000259" key="1">
    <source>
        <dbReference type="PROSITE" id="PS51674"/>
    </source>
</evidence>
<dbReference type="OrthoDB" id="4735151at2"/>
<name>A0A212TZZ7_9MICO</name>
<gene>
    <name evidence="2" type="ORF">SAMN05445756_1534</name>
</gene>
<reference evidence="2 3" key="1">
    <citation type="submission" date="2017-06" db="EMBL/GenBank/DDBJ databases">
        <authorList>
            <person name="Kim H.J."/>
            <person name="Triplett B.A."/>
        </authorList>
    </citation>
    <scope>NUCLEOTIDE SEQUENCE [LARGE SCALE GENOMIC DNA]</scope>
    <source>
        <strain evidence="2 3">DSM 22179</strain>
    </source>
</reference>
<feature type="domain" description="4Fe-4S Wbl-type" evidence="1">
    <location>
        <begin position="25"/>
        <end position="80"/>
    </location>
</feature>
<evidence type="ECO:0000313" key="2">
    <source>
        <dbReference type="EMBL" id="SNC71549.1"/>
    </source>
</evidence>
<dbReference type="RefSeq" id="WP_088818492.1">
    <property type="nucleotide sequence ID" value="NZ_FYEZ01000002.1"/>
</dbReference>
<dbReference type="EMBL" id="FYEZ01000002">
    <property type="protein sequence ID" value="SNC71549.1"/>
    <property type="molecule type" value="Genomic_DNA"/>
</dbReference>
<evidence type="ECO:0000313" key="3">
    <source>
        <dbReference type="Proteomes" id="UP000198122"/>
    </source>
</evidence>
<dbReference type="AlphaFoldDB" id="A0A212TZZ7"/>
<accession>A0A212TZZ7</accession>
<dbReference type="PROSITE" id="PS51674">
    <property type="entry name" value="4FE4S_WBL"/>
    <property type="match status" value="1"/>
</dbReference>
<keyword evidence="3" id="KW-1185">Reference proteome</keyword>
<organism evidence="2 3">
    <name type="scientific">Kytococcus aerolatus</name>
    <dbReference type="NCBI Taxonomy" id="592308"/>
    <lineage>
        <taxon>Bacteria</taxon>
        <taxon>Bacillati</taxon>
        <taxon>Actinomycetota</taxon>
        <taxon>Actinomycetes</taxon>
        <taxon>Micrococcales</taxon>
        <taxon>Kytococcaceae</taxon>
        <taxon>Kytococcus</taxon>
    </lineage>
</organism>
<dbReference type="InterPro" id="IPR034768">
    <property type="entry name" value="4FE4S_WBL"/>
</dbReference>